<sequence length="254" mass="26957">MDVRQNKLREMVAAKKPILNAWLSIPSGYLAEGAGHQGFHSITIDLQHGMIGFETAVAMLQAISATPATPLVRAPSLDPAAIMQLLDAGAYGVVCPMISTRAQAEELVAACRYPPDGARSFGPARGKLYGGPDYFDAANREILAIPMIETAEAVENISDILSVPGVDMIYIGPNDLALDLGEAPGAELRESTTSTTIAQILDRARSAKVATGIFCSDGDLARRRLAEGFDLVTPGNDFGVLMSALQREIEKSLS</sequence>
<accession>A0ABT3BEU4</accession>
<keyword evidence="2" id="KW-0479">Metal-binding</keyword>
<dbReference type="InterPro" id="IPR005000">
    <property type="entry name" value="Aldolase/citrate-lyase_domain"/>
</dbReference>
<comment type="similarity">
    <text evidence="1">Belongs to the HpcH/HpaI aldolase family.</text>
</comment>
<gene>
    <name evidence="5" type="ORF">MUB52_11615</name>
</gene>
<proteinExistence type="inferred from homology"/>
<dbReference type="InterPro" id="IPR040442">
    <property type="entry name" value="Pyrv_kinase-like_dom_sf"/>
</dbReference>
<evidence type="ECO:0000313" key="5">
    <source>
        <dbReference type="EMBL" id="MCV3272075.1"/>
    </source>
</evidence>
<evidence type="ECO:0000259" key="4">
    <source>
        <dbReference type="Pfam" id="PF03328"/>
    </source>
</evidence>
<keyword evidence="3 5" id="KW-0456">Lyase</keyword>
<dbReference type="Pfam" id="PF03328">
    <property type="entry name" value="HpcH_HpaI"/>
    <property type="match status" value="1"/>
</dbReference>
<dbReference type="SUPFAM" id="SSF51621">
    <property type="entry name" value="Phosphoenolpyruvate/pyruvate domain"/>
    <property type="match status" value="1"/>
</dbReference>
<organism evidence="5 6">
    <name type="scientific">Roseobacter sinensis</name>
    <dbReference type="NCBI Taxonomy" id="2931391"/>
    <lineage>
        <taxon>Bacteria</taxon>
        <taxon>Pseudomonadati</taxon>
        <taxon>Pseudomonadota</taxon>
        <taxon>Alphaproteobacteria</taxon>
        <taxon>Rhodobacterales</taxon>
        <taxon>Roseobacteraceae</taxon>
        <taxon>Roseobacter</taxon>
    </lineage>
</organism>
<dbReference type="RefSeq" id="WP_263844399.1">
    <property type="nucleotide sequence ID" value="NZ_JALIEB010000006.1"/>
</dbReference>
<dbReference type="InterPro" id="IPR050251">
    <property type="entry name" value="HpcH-HpaI_aldolase"/>
</dbReference>
<keyword evidence="6" id="KW-1185">Reference proteome</keyword>
<name>A0ABT3BEU4_9RHOB</name>
<evidence type="ECO:0000313" key="6">
    <source>
        <dbReference type="Proteomes" id="UP001208690"/>
    </source>
</evidence>
<dbReference type="GO" id="GO:0016829">
    <property type="term" value="F:lyase activity"/>
    <property type="evidence" value="ECO:0007669"/>
    <property type="project" value="UniProtKB-KW"/>
</dbReference>
<dbReference type="PANTHER" id="PTHR30502">
    <property type="entry name" value="2-KETO-3-DEOXY-L-RHAMNONATE ALDOLASE"/>
    <property type="match status" value="1"/>
</dbReference>
<evidence type="ECO:0000256" key="3">
    <source>
        <dbReference type="ARBA" id="ARBA00023239"/>
    </source>
</evidence>
<dbReference type="PANTHER" id="PTHR30502:SF0">
    <property type="entry name" value="PHOSPHOENOLPYRUVATE CARBOXYLASE FAMILY PROTEIN"/>
    <property type="match status" value="1"/>
</dbReference>
<reference evidence="5 6" key="1">
    <citation type="submission" date="2022-04" db="EMBL/GenBank/DDBJ databases">
        <title>Roseobacter sp. WL0113 is a bacterium isolated from neritic sediment.</title>
        <authorList>
            <person name="Wang L."/>
            <person name="He W."/>
            <person name="Zhang D.-F."/>
        </authorList>
    </citation>
    <scope>NUCLEOTIDE SEQUENCE [LARGE SCALE GENOMIC DNA]</scope>
    <source>
        <strain evidence="5 6">WL0113</strain>
    </source>
</reference>
<dbReference type="EMBL" id="JALIEB010000006">
    <property type="protein sequence ID" value="MCV3272075.1"/>
    <property type="molecule type" value="Genomic_DNA"/>
</dbReference>
<comment type="caution">
    <text evidence="5">The sequence shown here is derived from an EMBL/GenBank/DDBJ whole genome shotgun (WGS) entry which is preliminary data.</text>
</comment>
<dbReference type="Gene3D" id="3.20.20.60">
    <property type="entry name" value="Phosphoenolpyruvate-binding domains"/>
    <property type="match status" value="1"/>
</dbReference>
<dbReference type="Proteomes" id="UP001208690">
    <property type="component" value="Unassembled WGS sequence"/>
</dbReference>
<evidence type="ECO:0000256" key="2">
    <source>
        <dbReference type="ARBA" id="ARBA00022723"/>
    </source>
</evidence>
<feature type="domain" description="HpcH/HpaI aldolase/citrate lyase" evidence="4">
    <location>
        <begin position="22"/>
        <end position="242"/>
    </location>
</feature>
<dbReference type="InterPro" id="IPR015813">
    <property type="entry name" value="Pyrv/PenolPyrv_kinase-like_dom"/>
</dbReference>
<evidence type="ECO:0000256" key="1">
    <source>
        <dbReference type="ARBA" id="ARBA00005568"/>
    </source>
</evidence>
<protein>
    <submittedName>
        <fullName evidence="5">Aldolase/citrate lyase family protein</fullName>
    </submittedName>
</protein>